<dbReference type="Gene3D" id="1.25.40.20">
    <property type="entry name" value="Ankyrin repeat-containing domain"/>
    <property type="match status" value="1"/>
</dbReference>
<accession>A2DIK8</accession>
<dbReference type="SMR" id="A2DIK8"/>
<dbReference type="Proteomes" id="UP000001542">
    <property type="component" value="Unassembled WGS sequence"/>
</dbReference>
<dbReference type="PANTHER" id="PTHR24182:SF13">
    <property type="entry name" value="LD18443P"/>
    <property type="match status" value="1"/>
</dbReference>
<evidence type="ECO:0000313" key="4">
    <source>
        <dbReference type="Proteomes" id="UP000001542"/>
    </source>
</evidence>
<dbReference type="KEGG" id="tva:5465342"/>
<dbReference type="InParanoid" id="A2DIK8"/>
<reference evidence="3" key="1">
    <citation type="submission" date="2006-10" db="EMBL/GenBank/DDBJ databases">
        <authorList>
            <person name="Amadeo P."/>
            <person name="Zhao Q."/>
            <person name="Wortman J."/>
            <person name="Fraser-Liggett C."/>
            <person name="Carlton J."/>
        </authorList>
    </citation>
    <scope>NUCLEOTIDE SEQUENCE</scope>
    <source>
        <strain evidence="3">G3</strain>
    </source>
</reference>
<feature type="repeat" description="ANK" evidence="1">
    <location>
        <begin position="320"/>
        <end position="352"/>
    </location>
</feature>
<feature type="repeat" description="ANK" evidence="1">
    <location>
        <begin position="353"/>
        <end position="385"/>
    </location>
</feature>
<feature type="domain" description="DUF3447" evidence="2">
    <location>
        <begin position="205"/>
        <end position="280"/>
    </location>
</feature>
<gene>
    <name evidence="3" type="ORF">TVAG_178560</name>
</gene>
<dbReference type="SMART" id="SM00248">
    <property type="entry name" value="ANK"/>
    <property type="match status" value="7"/>
</dbReference>
<sequence length="511" mass="59368">MDAKTSLPWYTTLSNKYKDYIEGFDMLYQLKALNEDEIKKVYDIIKTNLIDTMKCSPSDIINQIFQNIVIRNRYLKSYWTLFKMIYEEYHPKLTGPINSTLDCLLYKEYGFTINNEEYFEFTETDIANFCMKFFEKSIIKAIINDDIRAFIFCTEQEDYSKSICITTYLFPKINKGNGYKIGNSLLEICCYYGAANCFKFLRTKYNSKITPECLYFSFLSRNAEIMNECLKVQKPDDLCMGFAIISHNIDFITFLMNEYQIKFIPEFCTKYRNLGAFLAYLDQTSDIETCFIYSVPFGIRSLCEYFLSQNVNVNAKEQTKGMTALHLASINNMIEIAEMLISHGADINAKDLDGCTPLHLASKKNMFEMAEMLILNGADIESRDNHMFTPLHHSANNNSIEVFETLIFYGADINAVNEYMKTALMMSLLLNYDELSKIIISYGADVNLRDQFGQTAYFYALHKSKIEILLSLLSHGADKNVRDNFGKTAFEYMIDQIENQVYLDNNGNYWW</sequence>
<dbReference type="OrthoDB" id="97460at2759"/>
<dbReference type="Pfam" id="PF11929">
    <property type="entry name" value="DUF3447"/>
    <property type="match status" value="1"/>
</dbReference>
<dbReference type="SUPFAM" id="SSF48403">
    <property type="entry name" value="Ankyrin repeat"/>
    <property type="match status" value="2"/>
</dbReference>
<dbReference type="VEuPathDB" id="TrichDB:TVAG_178560"/>
<protein>
    <submittedName>
        <fullName evidence="3">Ankyrin repeat protein, putative</fullName>
    </submittedName>
</protein>
<evidence type="ECO:0000256" key="1">
    <source>
        <dbReference type="PROSITE-ProRule" id="PRU00023"/>
    </source>
</evidence>
<dbReference type="PANTHER" id="PTHR24182">
    <property type="entry name" value="ANKYRIN REPEAT AND SOCS BOX CONTAINING 4"/>
    <property type="match status" value="1"/>
</dbReference>
<dbReference type="InterPro" id="IPR020683">
    <property type="entry name" value="DUF3447"/>
</dbReference>
<dbReference type="PROSITE" id="PS50297">
    <property type="entry name" value="ANK_REP_REGION"/>
    <property type="match status" value="4"/>
</dbReference>
<dbReference type="STRING" id="5722.A2DIK8"/>
<evidence type="ECO:0000259" key="2">
    <source>
        <dbReference type="Pfam" id="PF11929"/>
    </source>
</evidence>
<reference evidence="3" key="2">
    <citation type="journal article" date="2007" name="Science">
        <title>Draft genome sequence of the sexually transmitted pathogen Trichomonas vaginalis.</title>
        <authorList>
            <person name="Carlton J.M."/>
            <person name="Hirt R.P."/>
            <person name="Silva J.C."/>
            <person name="Delcher A.L."/>
            <person name="Schatz M."/>
            <person name="Zhao Q."/>
            <person name="Wortman J.R."/>
            <person name="Bidwell S.L."/>
            <person name="Alsmark U.C.M."/>
            <person name="Besteiro S."/>
            <person name="Sicheritz-Ponten T."/>
            <person name="Noel C.J."/>
            <person name="Dacks J.B."/>
            <person name="Foster P.G."/>
            <person name="Simillion C."/>
            <person name="Van de Peer Y."/>
            <person name="Miranda-Saavedra D."/>
            <person name="Barton G.J."/>
            <person name="Westrop G.D."/>
            <person name="Mueller S."/>
            <person name="Dessi D."/>
            <person name="Fiori P.L."/>
            <person name="Ren Q."/>
            <person name="Paulsen I."/>
            <person name="Zhang H."/>
            <person name="Bastida-Corcuera F.D."/>
            <person name="Simoes-Barbosa A."/>
            <person name="Brown M.T."/>
            <person name="Hayes R.D."/>
            <person name="Mukherjee M."/>
            <person name="Okumura C.Y."/>
            <person name="Schneider R."/>
            <person name="Smith A.J."/>
            <person name="Vanacova S."/>
            <person name="Villalvazo M."/>
            <person name="Haas B.J."/>
            <person name="Pertea M."/>
            <person name="Feldblyum T.V."/>
            <person name="Utterback T.R."/>
            <person name="Shu C.L."/>
            <person name="Osoegawa K."/>
            <person name="de Jong P.J."/>
            <person name="Hrdy I."/>
            <person name="Horvathova L."/>
            <person name="Zubacova Z."/>
            <person name="Dolezal P."/>
            <person name="Malik S.B."/>
            <person name="Logsdon J.M. Jr."/>
            <person name="Henze K."/>
            <person name="Gupta A."/>
            <person name="Wang C.C."/>
            <person name="Dunne R.L."/>
            <person name="Upcroft J.A."/>
            <person name="Upcroft P."/>
            <person name="White O."/>
            <person name="Salzberg S.L."/>
            <person name="Tang P."/>
            <person name="Chiu C.-H."/>
            <person name="Lee Y.-S."/>
            <person name="Embley T.M."/>
            <person name="Coombs G.H."/>
            <person name="Mottram J.C."/>
            <person name="Tachezy J."/>
            <person name="Fraser-Liggett C.M."/>
            <person name="Johnson P.J."/>
        </authorList>
    </citation>
    <scope>NUCLEOTIDE SEQUENCE [LARGE SCALE GENOMIC DNA]</scope>
    <source>
        <strain evidence="3">G3</strain>
    </source>
</reference>
<feature type="repeat" description="ANK" evidence="1">
    <location>
        <begin position="452"/>
        <end position="484"/>
    </location>
</feature>
<dbReference type="InterPro" id="IPR036770">
    <property type="entry name" value="Ankyrin_rpt-contain_sf"/>
</dbReference>
<dbReference type="InterPro" id="IPR002110">
    <property type="entry name" value="Ankyrin_rpt"/>
</dbReference>
<dbReference type="RefSeq" id="XP_001580798.1">
    <property type="nucleotide sequence ID" value="XM_001580748.1"/>
</dbReference>
<dbReference type="PROSITE" id="PS50088">
    <property type="entry name" value="ANK_REPEAT"/>
    <property type="match status" value="5"/>
</dbReference>
<proteinExistence type="predicted"/>
<keyword evidence="1" id="KW-0040">ANK repeat</keyword>
<dbReference type="VEuPathDB" id="TrichDB:TVAGG3_0602600"/>
<organism evidence="3 4">
    <name type="scientific">Trichomonas vaginalis (strain ATCC PRA-98 / G3)</name>
    <dbReference type="NCBI Taxonomy" id="412133"/>
    <lineage>
        <taxon>Eukaryota</taxon>
        <taxon>Metamonada</taxon>
        <taxon>Parabasalia</taxon>
        <taxon>Trichomonadida</taxon>
        <taxon>Trichomonadidae</taxon>
        <taxon>Trichomonas</taxon>
    </lineage>
</organism>
<dbReference type="eggNOG" id="KOG0504">
    <property type="taxonomic scope" value="Eukaryota"/>
</dbReference>
<dbReference type="AlphaFoldDB" id="A2DIK8"/>
<feature type="repeat" description="ANK" evidence="1">
    <location>
        <begin position="419"/>
        <end position="451"/>
    </location>
</feature>
<name>A2DIK8_TRIV3</name>
<feature type="repeat" description="ANK" evidence="1">
    <location>
        <begin position="386"/>
        <end position="418"/>
    </location>
</feature>
<dbReference type="EMBL" id="DS113204">
    <property type="protein sequence ID" value="EAY19812.1"/>
    <property type="molecule type" value="Genomic_DNA"/>
</dbReference>
<dbReference type="Pfam" id="PF12796">
    <property type="entry name" value="Ank_2"/>
    <property type="match status" value="2"/>
</dbReference>
<keyword evidence="4" id="KW-1185">Reference proteome</keyword>
<dbReference type="PRINTS" id="PR01415">
    <property type="entry name" value="ANKYRIN"/>
</dbReference>
<evidence type="ECO:0000313" key="3">
    <source>
        <dbReference type="EMBL" id="EAY19812.1"/>
    </source>
</evidence>